<evidence type="ECO:0000256" key="6">
    <source>
        <dbReference type="ARBA" id="ARBA00023288"/>
    </source>
</evidence>
<protein>
    <submittedName>
        <fullName evidence="9">Nucleoside-binding protein</fullName>
    </submittedName>
</protein>
<feature type="signal peptide" evidence="7">
    <location>
        <begin position="1"/>
        <end position="20"/>
    </location>
</feature>
<dbReference type="PANTHER" id="PTHR34296:SF2">
    <property type="entry name" value="ABC TRANSPORTER GUANOSINE-BINDING PROTEIN NUPN"/>
    <property type="match status" value="1"/>
</dbReference>
<evidence type="ECO:0000256" key="3">
    <source>
        <dbReference type="ARBA" id="ARBA00022475"/>
    </source>
</evidence>
<dbReference type="OrthoDB" id="9769871at2"/>
<dbReference type="Proteomes" id="UP000183952">
    <property type="component" value="Unassembled WGS sequence"/>
</dbReference>
<keyword evidence="6" id="KW-0449">Lipoprotein</keyword>
<dbReference type="SUPFAM" id="SSF53822">
    <property type="entry name" value="Periplasmic binding protein-like I"/>
    <property type="match status" value="1"/>
</dbReference>
<evidence type="ECO:0000256" key="1">
    <source>
        <dbReference type="ARBA" id="ARBA00004193"/>
    </source>
</evidence>
<evidence type="ECO:0000256" key="5">
    <source>
        <dbReference type="ARBA" id="ARBA00023136"/>
    </source>
</evidence>
<evidence type="ECO:0000313" key="9">
    <source>
        <dbReference type="EMBL" id="SHK27668.1"/>
    </source>
</evidence>
<dbReference type="PANTHER" id="PTHR34296">
    <property type="entry name" value="TRANSCRIPTIONAL ACTIVATOR PROTEIN MED"/>
    <property type="match status" value="1"/>
</dbReference>
<dbReference type="EMBL" id="FRAD01000020">
    <property type="protein sequence ID" value="SHK27668.1"/>
    <property type="molecule type" value="Genomic_DNA"/>
</dbReference>
<name>A0A1M6R5P6_9CLOT</name>
<proteinExistence type="inferred from homology"/>
<gene>
    <name evidence="9" type="ORF">SAMN02745248_02207</name>
</gene>
<evidence type="ECO:0000256" key="2">
    <source>
        <dbReference type="ARBA" id="ARBA00008610"/>
    </source>
</evidence>
<comment type="similarity">
    <text evidence="2">Belongs to the BMP lipoprotein family.</text>
</comment>
<dbReference type="InterPro" id="IPR050957">
    <property type="entry name" value="BMP_lipoprotein"/>
</dbReference>
<reference evidence="9 10" key="1">
    <citation type="submission" date="2016-11" db="EMBL/GenBank/DDBJ databases">
        <authorList>
            <person name="Jaros S."/>
            <person name="Januszkiewicz K."/>
            <person name="Wedrychowicz H."/>
        </authorList>
    </citation>
    <scope>NUCLEOTIDE SEQUENCE [LARGE SCALE GENOMIC DNA]</scope>
    <source>
        <strain evidence="9 10">DSM 3090</strain>
    </source>
</reference>
<sequence>MKKYFRFLICATLLTSLVLTGCGKQNDKSDENKGNMGAKDKLKIACLINGNLGDKSFFDSAAKGIKELKSKYGYETKVIEMGLDKTKWATTLEDVSEQDYDLIVVGTWDMKENLEQVSAKYPNKRYVIYDSSVDFSGGKCKNVYAIEYKQNEGSFLAGALASMITKSNMALVNEEKKIGFIGGSDMPVINDFLVGYIEGAKYIDKDTKVAVSYVGNFDDSAKAKELALSQFSHGVDIGFNVAGKAGLGQIDAAKEAKKYVIGVDSDQAMLMKEKEAEKANLIPTSLLKRIDNSLVRAVELYRDGKLKFGETEVLGIKEKAIELVRNEYFDKLVSKEMKDKLDEIQKKLDSGEIKVKSALGMDTTELQKIKDSVK</sequence>
<dbReference type="AlphaFoldDB" id="A0A1M6R5P6"/>
<keyword evidence="3" id="KW-1003">Cell membrane</keyword>
<feature type="chain" id="PRO_5038579851" evidence="7">
    <location>
        <begin position="21"/>
        <end position="374"/>
    </location>
</feature>
<dbReference type="GO" id="GO:0005886">
    <property type="term" value="C:plasma membrane"/>
    <property type="evidence" value="ECO:0007669"/>
    <property type="project" value="UniProtKB-SubCell"/>
</dbReference>
<keyword evidence="5" id="KW-0472">Membrane</keyword>
<dbReference type="Gene3D" id="3.40.50.2300">
    <property type="match status" value="2"/>
</dbReference>
<dbReference type="InterPro" id="IPR003760">
    <property type="entry name" value="PnrA-like"/>
</dbReference>
<keyword evidence="4 7" id="KW-0732">Signal</keyword>
<dbReference type="InterPro" id="IPR028082">
    <property type="entry name" value="Peripla_BP_I"/>
</dbReference>
<organism evidence="9 10">
    <name type="scientific">Hathewaya proteolytica DSM 3090</name>
    <dbReference type="NCBI Taxonomy" id="1121331"/>
    <lineage>
        <taxon>Bacteria</taxon>
        <taxon>Bacillati</taxon>
        <taxon>Bacillota</taxon>
        <taxon>Clostridia</taxon>
        <taxon>Eubacteriales</taxon>
        <taxon>Clostridiaceae</taxon>
        <taxon>Hathewaya</taxon>
    </lineage>
</organism>
<feature type="domain" description="ABC transporter substrate-binding protein PnrA-like" evidence="8">
    <location>
        <begin position="42"/>
        <end position="356"/>
    </location>
</feature>
<evidence type="ECO:0000256" key="7">
    <source>
        <dbReference type="SAM" id="SignalP"/>
    </source>
</evidence>
<accession>A0A1M6R5P6</accession>
<evidence type="ECO:0000259" key="8">
    <source>
        <dbReference type="Pfam" id="PF02608"/>
    </source>
</evidence>
<comment type="subcellular location">
    <subcellularLocation>
        <location evidence="1">Cell membrane</location>
        <topology evidence="1">Lipid-anchor</topology>
    </subcellularLocation>
</comment>
<dbReference type="PROSITE" id="PS51257">
    <property type="entry name" value="PROKAR_LIPOPROTEIN"/>
    <property type="match status" value="1"/>
</dbReference>
<dbReference type="CDD" id="cd19964">
    <property type="entry name" value="PBP1_BMP-like"/>
    <property type="match status" value="1"/>
</dbReference>
<dbReference type="STRING" id="1121331.SAMN02745248_02207"/>
<dbReference type="RefSeq" id="WP_072904135.1">
    <property type="nucleotide sequence ID" value="NZ_FRAD01000020.1"/>
</dbReference>
<evidence type="ECO:0000313" key="10">
    <source>
        <dbReference type="Proteomes" id="UP000183952"/>
    </source>
</evidence>
<dbReference type="Pfam" id="PF02608">
    <property type="entry name" value="Bmp"/>
    <property type="match status" value="1"/>
</dbReference>
<keyword evidence="10" id="KW-1185">Reference proteome</keyword>
<evidence type="ECO:0000256" key="4">
    <source>
        <dbReference type="ARBA" id="ARBA00022729"/>
    </source>
</evidence>